<organism evidence="1 2">
    <name type="scientific">Brevibacillus brevis</name>
    <name type="common">Bacillus brevis</name>
    <dbReference type="NCBI Taxonomy" id="1393"/>
    <lineage>
        <taxon>Bacteria</taxon>
        <taxon>Bacillati</taxon>
        <taxon>Bacillota</taxon>
        <taxon>Bacilli</taxon>
        <taxon>Bacillales</taxon>
        <taxon>Paenibacillaceae</taxon>
        <taxon>Brevibacillus</taxon>
    </lineage>
</organism>
<evidence type="ECO:0000313" key="2">
    <source>
        <dbReference type="Proteomes" id="UP000317713"/>
    </source>
</evidence>
<dbReference type="AlphaFoldDB" id="A0A517I1U4"/>
<reference evidence="1 2" key="1">
    <citation type="submission" date="2019-07" db="EMBL/GenBank/DDBJ databases">
        <title>Characterization of Brevibacillus brevis HK544, as a potential biocontrol agent.</title>
        <authorList>
            <person name="Kim H."/>
        </authorList>
    </citation>
    <scope>NUCLEOTIDE SEQUENCE [LARGE SCALE GENOMIC DNA]</scope>
    <source>
        <strain evidence="1 2">HK544</strain>
    </source>
</reference>
<dbReference type="Proteomes" id="UP000317713">
    <property type="component" value="Chromosome"/>
</dbReference>
<sequence>MRLEICKLDEVIVIGVPEDWDFDSHDDDYAQFYNPRLTGIEHVLEPVKIFEVWDSDGTIIGKRVSHIAHIPDGCFAKTIPAGEFAKLHKSQLQYELDMFARTNYIDEISYGFSTKLPQKNGDKQEFYYRPVQYRPDVVNTRTISSLEKERSKSLKERYVSIFFDTESCSFRRFLYKRYVSQYQGCLWELARFKNNDQGIAREGMSKDEAVSFLLKKGEVFVFWEGYSSFGKEMIHDKIMKMDAMHLLGNYTRFTSDMYIFDETLTWTVIFQHERDEDGFKHILLRVE</sequence>
<accession>A0A517I1U4</accession>
<evidence type="ECO:0000313" key="1">
    <source>
        <dbReference type="EMBL" id="QDS32873.1"/>
    </source>
</evidence>
<gene>
    <name evidence="1" type="ORF">FPS98_02130</name>
</gene>
<proteinExistence type="predicted"/>
<dbReference type="EMBL" id="CP042161">
    <property type="protein sequence ID" value="QDS32873.1"/>
    <property type="molecule type" value="Genomic_DNA"/>
</dbReference>
<protein>
    <submittedName>
        <fullName evidence="1">Uncharacterized protein</fullName>
    </submittedName>
</protein>
<name>A0A517I1U4_BREBE</name>